<dbReference type="GO" id="GO:0030428">
    <property type="term" value="C:cell septum"/>
    <property type="evidence" value="ECO:0007669"/>
    <property type="project" value="TreeGrafter"/>
</dbReference>
<evidence type="ECO:0000313" key="4">
    <source>
        <dbReference type="EMBL" id="AMO23391.1"/>
    </source>
</evidence>
<evidence type="ECO:0000256" key="1">
    <source>
        <dbReference type="SAM" id="MobiDB-lite"/>
    </source>
</evidence>
<dbReference type="GO" id="GO:0042834">
    <property type="term" value="F:peptidoglycan binding"/>
    <property type="evidence" value="ECO:0007669"/>
    <property type="project" value="InterPro"/>
</dbReference>
<dbReference type="InterPro" id="IPR007730">
    <property type="entry name" value="SPOR-like_dom"/>
</dbReference>
<sequence length="209" mass="22150">MKKLQRGNVIVGIIIGMVLGLAAALAVAVYVTKVPVPFLNKGQSRTAEQDAAETRKNRDWDPNAPLYGKNPARPVSPASAAAAPQPSGPAAARPAAPAAAQDPTPPAVAGRPPSTDPLGDFAAARMAAGVDPFLYFVQAGAFRTQEEAEAQRARLSLMGFDAKVTEREQSGRQVFRVRVGPFEKKDDADRQKQKLEAGGVETALVRVQR</sequence>
<evidence type="ECO:0000256" key="2">
    <source>
        <dbReference type="SAM" id="Phobius"/>
    </source>
</evidence>
<proteinExistence type="predicted"/>
<dbReference type="RefSeq" id="WP_061499503.1">
    <property type="nucleotide sequence ID" value="NZ_CP010951.1"/>
</dbReference>
<dbReference type="GO" id="GO:0032153">
    <property type="term" value="C:cell division site"/>
    <property type="evidence" value="ECO:0007669"/>
    <property type="project" value="TreeGrafter"/>
</dbReference>
<dbReference type="PROSITE" id="PS51724">
    <property type="entry name" value="SPOR"/>
    <property type="match status" value="1"/>
</dbReference>
<keyword evidence="2" id="KW-0472">Membrane</keyword>
<feature type="region of interest" description="Disordered" evidence="1">
    <location>
        <begin position="43"/>
        <end position="120"/>
    </location>
</feature>
<dbReference type="GO" id="GO:0032506">
    <property type="term" value="P:cytokinetic process"/>
    <property type="evidence" value="ECO:0007669"/>
    <property type="project" value="TreeGrafter"/>
</dbReference>
<dbReference type="PANTHER" id="PTHR38687:SF1">
    <property type="entry name" value="CELL DIVISION PROTEIN DEDD"/>
    <property type="match status" value="1"/>
</dbReference>
<feature type="compositionally biased region" description="Low complexity" evidence="1">
    <location>
        <begin position="71"/>
        <end position="102"/>
    </location>
</feature>
<accession>A0A127JTT2</accession>
<dbReference type="AlphaFoldDB" id="A0A127JTT2"/>
<dbReference type="InterPro" id="IPR052521">
    <property type="entry name" value="Cell_div_SPOR-domain"/>
</dbReference>
<organism evidence="4 5">
    <name type="scientific">Ramlibacter tataouinensis</name>
    <dbReference type="NCBI Taxonomy" id="94132"/>
    <lineage>
        <taxon>Bacteria</taxon>
        <taxon>Pseudomonadati</taxon>
        <taxon>Pseudomonadota</taxon>
        <taxon>Betaproteobacteria</taxon>
        <taxon>Burkholderiales</taxon>
        <taxon>Comamonadaceae</taxon>
        <taxon>Ramlibacter</taxon>
    </lineage>
</organism>
<dbReference type="EMBL" id="CP010951">
    <property type="protein sequence ID" value="AMO23391.1"/>
    <property type="molecule type" value="Genomic_DNA"/>
</dbReference>
<keyword evidence="5" id="KW-1185">Reference proteome</keyword>
<feature type="transmembrane region" description="Helical" evidence="2">
    <location>
        <begin position="9"/>
        <end position="31"/>
    </location>
</feature>
<reference evidence="4 5" key="1">
    <citation type="journal article" date="2014" name="Int. J. Syst. Evol. Microbiol.">
        <title>Ramlibacter solisilvae sp. nov., isolated from forest soil, and emended description of the genus Ramlibacter.</title>
        <authorList>
            <person name="Lee H.J."/>
            <person name="Lee S.H."/>
            <person name="Lee S.S."/>
            <person name="Lee J.S."/>
            <person name="Kim Y."/>
            <person name="Kim S.C."/>
            <person name="Jeon C.O."/>
        </authorList>
    </citation>
    <scope>NUCLEOTIDE SEQUENCE [LARGE SCALE GENOMIC DNA]</scope>
    <source>
        <strain evidence="4 5">5-10</strain>
    </source>
</reference>
<dbReference type="PANTHER" id="PTHR38687">
    <property type="entry name" value="CELL DIVISION PROTEIN DEDD-RELATED"/>
    <property type="match status" value="1"/>
</dbReference>
<dbReference type="SUPFAM" id="SSF110997">
    <property type="entry name" value="Sporulation related repeat"/>
    <property type="match status" value="1"/>
</dbReference>
<dbReference type="OrthoDB" id="7063246at2"/>
<dbReference type="Gene3D" id="3.30.70.1070">
    <property type="entry name" value="Sporulation related repeat"/>
    <property type="match status" value="1"/>
</dbReference>
<feature type="compositionally biased region" description="Basic and acidic residues" evidence="1">
    <location>
        <begin position="52"/>
        <end position="61"/>
    </location>
</feature>
<keyword evidence="2" id="KW-0812">Transmembrane</keyword>
<name>A0A127JTT2_9BURK</name>
<keyword evidence="2" id="KW-1133">Transmembrane helix</keyword>
<feature type="domain" description="SPOR" evidence="3">
    <location>
        <begin position="129"/>
        <end position="208"/>
    </location>
</feature>
<gene>
    <name evidence="4" type="ORF">UC35_11395</name>
</gene>
<dbReference type="Proteomes" id="UP000070433">
    <property type="component" value="Chromosome"/>
</dbReference>
<evidence type="ECO:0000259" key="3">
    <source>
        <dbReference type="PROSITE" id="PS51724"/>
    </source>
</evidence>
<evidence type="ECO:0000313" key="5">
    <source>
        <dbReference type="Proteomes" id="UP000070433"/>
    </source>
</evidence>
<dbReference type="InterPro" id="IPR036680">
    <property type="entry name" value="SPOR-like_sf"/>
</dbReference>
<protein>
    <submittedName>
        <fullName evidence="4">Sporulation protein</fullName>
    </submittedName>
</protein>
<dbReference type="Pfam" id="PF05036">
    <property type="entry name" value="SPOR"/>
    <property type="match status" value="1"/>
</dbReference>